<protein>
    <submittedName>
        <fullName evidence="3">POU-specific domain-containing protein</fullName>
    </submittedName>
</protein>
<accession>A0A1I8AGL5</accession>
<organism evidence="2 3">
    <name type="scientific">Steinernema glaseri</name>
    <dbReference type="NCBI Taxonomy" id="37863"/>
    <lineage>
        <taxon>Eukaryota</taxon>
        <taxon>Metazoa</taxon>
        <taxon>Ecdysozoa</taxon>
        <taxon>Nematoda</taxon>
        <taxon>Chromadorea</taxon>
        <taxon>Rhabditida</taxon>
        <taxon>Tylenchina</taxon>
        <taxon>Panagrolaimomorpha</taxon>
        <taxon>Strongyloidoidea</taxon>
        <taxon>Steinernematidae</taxon>
        <taxon>Steinernema</taxon>
    </lineage>
</organism>
<feature type="domain" description="POU-specific" evidence="1">
    <location>
        <begin position="33"/>
        <end position="99"/>
    </location>
</feature>
<keyword evidence="2" id="KW-1185">Reference proteome</keyword>
<dbReference type="Proteomes" id="UP000095287">
    <property type="component" value="Unplaced"/>
</dbReference>
<dbReference type="AlphaFoldDB" id="A0A1I8AGL5"/>
<name>A0A1I8AGL5_9BILA</name>
<evidence type="ECO:0000313" key="2">
    <source>
        <dbReference type="Proteomes" id="UP000095287"/>
    </source>
</evidence>
<evidence type="ECO:0000313" key="3">
    <source>
        <dbReference type="WBParaSite" id="L893_g5731.t1"/>
    </source>
</evidence>
<dbReference type="GO" id="GO:0003677">
    <property type="term" value="F:DNA binding"/>
    <property type="evidence" value="ECO:0007669"/>
    <property type="project" value="InterPro"/>
</dbReference>
<dbReference type="WBParaSite" id="L893_g5731.t1">
    <property type="protein sequence ID" value="L893_g5731.t1"/>
    <property type="gene ID" value="L893_g5731"/>
</dbReference>
<sequence length="110" mass="12854">MSDEPQDMDKERVLIADMCFGELLEFNDAMFRELEELQKFVEDFKNRRQHMNLTVEQMAQKLAAFTNGHVDVQILGAYERLELSAMHSKGITLFIQKWYKHLATRPASTS</sequence>
<dbReference type="SUPFAM" id="SSF47413">
    <property type="entry name" value="lambda repressor-like DNA-binding domains"/>
    <property type="match status" value="1"/>
</dbReference>
<dbReference type="InterPro" id="IPR010982">
    <property type="entry name" value="Lambda_DNA-bd_dom_sf"/>
</dbReference>
<dbReference type="InterPro" id="IPR000327">
    <property type="entry name" value="POU_dom"/>
</dbReference>
<proteinExistence type="predicted"/>
<dbReference type="GO" id="GO:0003700">
    <property type="term" value="F:DNA-binding transcription factor activity"/>
    <property type="evidence" value="ECO:0007669"/>
    <property type="project" value="InterPro"/>
</dbReference>
<reference evidence="3" key="1">
    <citation type="submission" date="2016-11" db="UniProtKB">
        <authorList>
            <consortium name="WormBaseParasite"/>
        </authorList>
    </citation>
    <scope>IDENTIFICATION</scope>
</reference>
<dbReference type="Gene3D" id="1.10.260.40">
    <property type="entry name" value="lambda repressor-like DNA-binding domains"/>
    <property type="match status" value="1"/>
</dbReference>
<dbReference type="GO" id="GO:0005634">
    <property type="term" value="C:nucleus"/>
    <property type="evidence" value="ECO:0007669"/>
    <property type="project" value="UniProtKB-ARBA"/>
</dbReference>
<dbReference type="Pfam" id="PF00157">
    <property type="entry name" value="Pou"/>
    <property type="match status" value="1"/>
</dbReference>
<evidence type="ECO:0000259" key="1">
    <source>
        <dbReference type="Pfam" id="PF00157"/>
    </source>
</evidence>